<keyword evidence="3" id="KW-0064">Aspartyl protease</keyword>
<dbReference type="PANTHER" id="PTHR30302">
    <property type="entry name" value="HYDROGENASE 1 MATURATION PROTEASE"/>
    <property type="match status" value="1"/>
</dbReference>
<dbReference type="CDD" id="cd00518">
    <property type="entry name" value="H2MP"/>
    <property type="match status" value="1"/>
</dbReference>
<name>A0ABS5I9L7_9PROT</name>
<organism evidence="5 6">
    <name type="scientific">Magnetospirillum sulfuroxidans</name>
    <dbReference type="NCBI Taxonomy" id="611300"/>
    <lineage>
        <taxon>Bacteria</taxon>
        <taxon>Pseudomonadati</taxon>
        <taxon>Pseudomonadota</taxon>
        <taxon>Alphaproteobacteria</taxon>
        <taxon>Rhodospirillales</taxon>
        <taxon>Rhodospirillaceae</taxon>
        <taxon>Magnetospirillum</taxon>
    </lineage>
</organism>
<dbReference type="PANTHER" id="PTHR30302:SF1">
    <property type="entry name" value="HYDROGENASE 2 MATURATION PROTEASE"/>
    <property type="match status" value="1"/>
</dbReference>
<dbReference type="GO" id="GO:0008233">
    <property type="term" value="F:peptidase activity"/>
    <property type="evidence" value="ECO:0007669"/>
    <property type="project" value="UniProtKB-KW"/>
</dbReference>
<dbReference type="RefSeq" id="WP_211546620.1">
    <property type="nucleotide sequence ID" value="NZ_JAGTUF010000003.1"/>
</dbReference>
<keyword evidence="4" id="KW-0378">Hydrolase</keyword>
<dbReference type="InterPro" id="IPR023430">
    <property type="entry name" value="Pept_HybD-like_dom_sf"/>
</dbReference>
<protein>
    <submittedName>
        <fullName evidence="5">Hydrogenase maturation protease</fullName>
    </submittedName>
</protein>
<dbReference type="Gene3D" id="3.40.50.1450">
    <property type="entry name" value="HybD-like"/>
    <property type="match status" value="1"/>
</dbReference>
<comment type="caution">
    <text evidence="5">The sequence shown here is derived from an EMBL/GenBank/DDBJ whole genome shotgun (WGS) entry which is preliminary data.</text>
</comment>
<dbReference type="NCBIfam" id="TIGR00072">
    <property type="entry name" value="hydrog_prot"/>
    <property type="match status" value="1"/>
</dbReference>
<evidence type="ECO:0000256" key="2">
    <source>
        <dbReference type="ARBA" id="ARBA00022670"/>
    </source>
</evidence>
<accession>A0ABS5I9L7</accession>
<comment type="similarity">
    <text evidence="1">Belongs to the peptidase A31 family.</text>
</comment>
<evidence type="ECO:0000256" key="3">
    <source>
        <dbReference type="ARBA" id="ARBA00022750"/>
    </source>
</evidence>
<evidence type="ECO:0000313" key="6">
    <source>
        <dbReference type="Proteomes" id="UP000680714"/>
    </source>
</evidence>
<dbReference type="Proteomes" id="UP000680714">
    <property type="component" value="Unassembled WGS sequence"/>
</dbReference>
<dbReference type="GO" id="GO:0006508">
    <property type="term" value="P:proteolysis"/>
    <property type="evidence" value="ECO:0007669"/>
    <property type="project" value="UniProtKB-KW"/>
</dbReference>
<gene>
    <name evidence="5" type="ORF">KEC16_05190</name>
</gene>
<evidence type="ECO:0000256" key="4">
    <source>
        <dbReference type="ARBA" id="ARBA00022801"/>
    </source>
</evidence>
<proteinExistence type="inferred from homology"/>
<reference evidence="5 6" key="1">
    <citation type="submission" date="2021-04" db="EMBL/GenBank/DDBJ databases">
        <title>Magnetospirillum sulfuroxidans sp. nov., a facultative chemolithoautotrophic sulfur-oxidizing alphaproteobacterium isolated from freshwater sediment and proposals for Paramagetospirillum gen. nov., and Magnetospirillaceae fam. nov.</title>
        <authorList>
            <person name="Koziaeva V."/>
            <person name="Geelhoed J.S."/>
            <person name="Sorokin D.Y."/>
            <person name="Grouzdev D.S."/>
        </authorList>
    </citation>
    <scope>NUCLEOTIDE SEQUENCE [LARGE SCALE GENOMIC DNA]</scope>
    <source>
        <strain evidence="5 6">J10</strain>
    </source>
</reference>
<sequence>MIGLICLGNPLHADDGFGTAVHQRLARRRWPAHVRLHDGGEGGVLDLLRQCRSAILVTSLAGHLGRPGQVLRLCESEVPSDPQGPLGAGTASILAAMRRLLTQPPHTEVLGAVALRQVPFSAGLTPLVAAAVETASAMLWRELGQSPPCSS</sequence>
<dbReference type="InterPro" id="IPR000671">
    <property type="entry name" value="Peptidase_A31"/>
</dbReference>
<keyword evidence="2 5" id="KW-0645">Protease</keyword>
<dbReference type="SUPFAM" id="SSF53163">
    <property type="entry name" value="HybD-like"/>
    <property type="match status" value="1"/>
</dbReference>
<keyword evidence="6" id="KW-1185">Reference proteome</keyword>
<dbReference type="EMBL" id="JAGTUF010000003">
    <property type="protein sequence ID" value="MBR9971105.1"/>
    <property type="molecule type" value="Genomic_DNA"/>
</dbReference>
<evidence type="ECO:0000313" key="5">
    <source>
        <dbReference type="EMBL" id="MBR9971105.1"/>
    </source>
</evidence>
<dbReference type="PRINTS" id="PR00446">
    <property type="entry name" value="HYDRGNUPTAKE"/>
</dbReference>
<evidence type="ECO:0000256" key="1">
    <source>
        <dbReference type="ARBA" id="ARBA00006814"/>
    </source>
</evidence>